<proteinExistence type="predicted"/>
<sequence>MRSSTPLPSHTRVISASLLSEEIVQESFHSYLKSSLTQAKAEKLLDEDVLSSAEGDLMITGPALCLYFAALRCTTEPPSVPLPRTIKVGDAGNTSPNTTPLDLSYENCPASFISFLYVWSSCVPLIQSLQPEDQHDLARIICNLPALSDPVLPELFGIAADIRAVAIEISQRRSFQEKYAEDLQAALNAGRPGGTASPKRAAFIPPPSYEESSPSSSPQPSPRISLDKLRPLTPPQPSSPSHLSPNFLPVRPSSPHSPLAPLSPHSRPSSRPVSPSPAPSISPVHPAGPLTSTIFATSSPSSSTTTTTTPSSSGIRTTKLSISNPDSPAIIFIRETLYAALADTIATTPSLTPLLRSNPPRAYFSATSLAILSVATTCIVHIPDTKSKSTLPSATSSLSSVLHPPTVIPNAAFIANYAIRGIGSRLFGLSECPDELRPFMAELISIGVAASQMEEEDTATLIQALQLGKEGDEVPQPRMERVKKILEEGIGGNIRNGRGGGSGMAMATATNKSAGTITGSGFSKMLEEGMGGNIGNGVGVGRGRGRGRAMATATNRPAGATHATSPLTSTSGLGFSSILGGACPVGHHHSHHHTHPNDQDKYNVLHKERGREAEKFGHRRGRSIEGRSVAFANRVNALSLSLTKLRAFRDRQGDVFKVLMSVAGSR</sequence>
<reference evidence="1 2" key="1">
    <citation type="journal article" date="2019" name="Nat. Ecol. Evol.">
        <title>Megaphylogeny resolves global patterns of mushroom evolution.</title>
        <authorList>
            <person name="Varga T."/>
            <person name="Krizsan K."/>
            <person name="Foldi C."/>
            <person name="Dima B."/>
            <person name="Sanchez-Garcia M."/>
            <person name="Sanchez-Ramirez S."/>
            <person name="Szollosi G.J."/>
            <person name="Szarkandi J.G."/>
            <person name="Papp V."/>
            <person name="Albert L."/>
            <person name="Andreopoulos W."/>
            <person name="Angelini C."/>
            <person name="Antonin V."/>
            <person name="Barry K.W."/>
            <person name="Bougher N.L."/>
            <person name="Buchanan P."/>
            <person name="Buyck B."/>
            <person name="Bense V."/>
            <person name="Catcheside P."/>
            <person name="Chovatia M."/>
            <person name="Cooper J."/>
            <person name="Damon W."/>
            <person name="Desjardin D."/>
            <person name="Finy P."/>
            <person name="Geml J."/>
            <person name="Haridas S."/>
            <person name="Hughes K."/>
            <person name="Justo A."/>
            <person name="Karasinski D."/>
            <person name="Kautmanova I."/>
            <person name="Kiss B."/>
            <person name="Kocsube S."/>
            <person name="Kotiranta H."/>
            <person name="LaButti K.M."/>
            <person name="Lechner B.E."/>
            <person name="Liimatainen K."/>
            <person name="Lipzen A."/>
            <person name="Lukacs Z."/>
            <person name="Mihaltcheva S."/>
            <person name="Morgado L.N."/>
            <person name="Niskanen T."/>
            <person name="Noordeloos M.E."/>
            <person name="Ohm R.A."/>
            <person name="Ortiz-Santana B."/>
            <person name="Ovrebo C."/>
            <person name="Racz N."/>
            <person name="Riley R."/>
            <person name="Savchenko A."/>
            <person name="Shiryaev A."/>
            <person name="Soop K."/>
            <person name="Spirin V."/>
            <person name="Szebenyi C."/>
            <person name="Tomsovsky M."/>
            <person name="Tulloss R.E."/>
            <person name="Uehling J."/>
            <person name="Grigoriev I.V."/>
            <person name="Vagvolgyi C."/>
            <person name="Papp T."/>
            <person name="Martin F.M."/>
            <person name="Miettinen O."/>
            <person name="Hibbett D.S."/>
            <person name="Nagy L.G."/>
        </authorList>
    </citation>
    <scope>NUCLEOTIDE SEQUENCE [LARGE SCALE GENOMIC DNA]</scope>
    <source>
        <strain evidence="1 2">NL-1719</strain>
    </source>
</reference>
<name>A0ACD3B1S3_9AGAR</name>
<evidence type="ECO:0000313" key="2">
    <source>
        <dbReference type="Proteomes" id="UP000308600"/>
    </source>
</evidence>
<organism evidence="1 2">
    <name type="scientific">Pluteus cervinus</name>
    <dbReference type="NCBI Taxonomy" id="181527"/>
    <lineage>
        <taxon>Eukaryota</taxon>
        <taxon>Fungi</taxon>
        <taxon>Dikarya</taxon>
        <taxon>Basidiomycota</taxon>
        <taxon>Agaricomycotina</taxon>
        <taxon>Agaricomycetes</taxon>
        <taxon>Agaricomycetidae</taxon>
        <taxon>Agaricales</taxon>
        <taxon>Pluteineae</taxon>
        <taxon>Pluteaceae</taxon>
        <taxon>Pluteus</taxon>
    </lineage>
</organism>
<keyword evidence="2" id="KW-1185">Reference proteome</keyword>
<gene>
    <name evidence="1" type="ORF">BDN72DRAFT_957657</name>
</gene>
<dbReference type="EMBL" id="ML208291">
    <property type="protein sequence ID" value="TFK71928.1"/>
    <property type="molecule type" value="Genomic_DNA"/>
</dbReference>
<dbReference type="Proteomes" id="UP000308600">
    <property type="component" value="Unassembled WGS sequence"/>
</dbReference>
<evidence type="ECO:0000313" key="1">
    <source>
        <dbReference type="EMBL" id="TFK71928.1"/>
    </source>
</evidence>
<accession>A0ACD3B1S3</accession>
<protein>
    <submittedName>
        <fullName evidence="1">Uncharacterized protein</fullName>
    </submittedName>
</protein>